<evidence type="ECO:0000313" key="2">
    <source>
        <dbReference type="EMBL" id="MBP2191275.1"/>
    </source>
</evidence>
<evidence type="ECO:0000259" key="1">
    <source>
        <dbReference type="PROSITE" id="PS50943"/>
    </source>
</evidence>
<evidence type="ECO:0000313" key="3">
    <source>
        <dbReference type="Proteomes" id="UP001519325"/>
    </source>
</evidence>
<accession>A0ABS4QHZ3</accession>
<dbReference type="Gene3D" id="1.10.260.40">
    <property type="entry name" value="lambda repressor-like DNA-binding domains"/>
    <property type="match status" value="1"/>
</dbReference>
<dbReference type="InterPro" id="IPR010982">
    <property type="entry name" value="Lambda_DNA-bd_dom_sf"/>
</dbReference>
<dbReference type="Proteomes" id="UP001519325">
    <property type="component" value="Unassembled WGS sequence"/>
</dbReference>
<dbReference type="PROSITE" id="PS50943">
    <property type="entry name" value="HTH_CROC1"/>
    <property type="match status" value="1"/>
</dbReference>
<dbReference type="SMART" id="SM00530">
    <property type="entry name" value="HTH_XRE"/>
    <property type="match status" value="1"/>
</dbReference>
<organism evidence="2 3">
    <name type="scientific">Nocardia goodfellowii</name>
    <dbReference type="NCBI Taxonomy" id="882446"/>
    <lineage>
        <taxon>Bacteria</taxon>
        <taxon>Bacillati</taxon>
        <taxon>Actinomycetota</taxon>
        <taxon>Actinomycetes</taxon>
        <taxon>Mycobacteriales</taxon>
        <taxon>Nocardiaceae</taxon>
        <taxon>Nocardia</taxon>
    </lineage>
</organism>
<dbReference type="EMBL" id="JAGGMR010000001">
    <property type="protein sequence ID" value="MBP2191275.1"/>
    <property type="molecule type" value="Genomic_DNA"/>
</dbReference>
<name>A0ABS4QHZ3_9NOCA</name>
<dbReference type="Pfam" id="PF13560">
    <property type="entry name" value="HTH_31"/>
    <property type="match status" value="1"/>
</dbReference>
<dbReference type="InterPro" id="IPR041413">
    <property type="entry name" value="MLTR_LBD"/>
</dbReference>
<dbReference type="RefSeq" id="WP_209892676.1">
    <property type="nucleotide sequence ID" value="NZ_JAGGMR010000001.1"/>
</dbReference>
<keyword evidence="3" id="KW-1185">Reference proteome</keyword>
<dbReference type="Pfam" id="PF17765">
    <property type="entry name" value="MLTR_LBD"/>
    <property type="match status" value="1"/>
</dbReference>
<proteinExistence type="predicted"/>
<dbReference type="SUPFAM" id="SSF47413">
    <property type="entry name" value="lambda repressor-like DNA-binding domains"/>
    <property type="match status" value="1"/>
</dbReference>
<dbReference type="InterPro" id="IPR001387">
    <property type="entry name" value="Cro/C1-type_HTH"/>
</dbReference>
<dbReference type="CDD" id="cd00093">
    <property type="entry name" value="HTH_XRE"/>
    <property type="match status" value="1"/>
</dbReference>
<reference evidence="2 3" key="1">
    <citation type="submission" date="2021-03" db="EMBL/GenBank/DDBJ databases">
        <title>Sequencing the genomes of 1000 actinobacteria strains.</title>
        <authorList>
            <person name="Klenk H.-P."/>
        </authorList>
    </citation>
    <scope>NUCLEOTIDE SEQUENCE [LARGE SCALE GENOMIC DNA]</scope>
    <source>
        <strain evidence="2 3">DSM 45516</strain>
    </source>
</reference>
<sequence>MDRAELAMVLRTARARVEPIEVGLPGGSRRQVPGLRREEVAQLAGLSVDYVVRLEQGRGPKPSDQVLGALSRALRLSDSDRDLIFRLAGSGPPQAGRIPLAIRPSVLRLLDRMADLPALVLSAKSDVLAWNSLASTLFGDFAEQPPAQRNIMWQRFLGTGLDRLTMTPAEEASNAVDCVGCLRTVQSKYPKDPELARLISELRTGSARFDDLWRAGRSGQLRSLTTTLTHPVLGTLTLDCDALLVPEADQTVVVYSAAPGTPSASALELLRSTGIERFSSVS</sequence>
<dbReference type="Gene3D" id="3.30.450.180">
    <property type="match status" value="1"/>
</dbReference>
<gene>
    <name evidence="2" type="ORF">BJ987_004176</name>
</gene>
<feature type="domain" description="HTH cro/C1-type" evidence="1">
    <location>
        <begin position="30"/>
        <end position="81"/>
    </location>
</feature>
<protein>
    <submittedName>
        <fullName evidence="2">Transcriptional regulator with XRE-family HTH domain</fullName>
    </submittedName>
</protein>
<comment type="caution">
    <text evidence="2">The sequence shown here is derived from an EMBL/GenBank/DDBJ whole genome shotgun (WGS) entry which is preliminary data.</text>
</comment>
<dbReference type="PANTHER" id="PTHR35010:SF2">
    <property type="entry name" value="BLL4672 PROTEIN"/>
    <property type="match status" value="1"/>
</dbReference>
<dbReference type="PANTHER" id="PTHR35010">
    <property type="entry name" value="BLL4672 PROTEIN-RELATED"/>
    <property type="match status" value="1"/>
</dbReference>